<keyword evidence="2" id="KW-1185">Reference proteome</keyword>
<dbReference type="Proteomes" id="UP000054630">
    <property type="component" value="Unassembled WGS sequence"/>
</dbReference>
<gene>
    <name evidence="1" type="ORF">T07_12475</name>
</gene>
<organism evidence="1 2">
    <name type="scientific">Trichinella nelsoni</name>
    <dbReference type="NCBI Taxonomy" id="6336"/>
    <lineage>
        <taxon>Eukaryota</taxon>
        <taxon>Metazoa</taxon>
        <taxon>Ecdysozoa</taxon>
        <taxon>Nematoda</taxon>
        <taxon>Enoplea</taxon>
        <taxon>Dorylaimia</taxon>
        <taxon>Trichinellida</taxon>
        <taxon>Trichinellidae</taxon>
        <taxon>Trichinella</taxon>
    </lineage>
</organism>
<evidence type="ECO:0000313" key="2">
    <source>
        <dbReference type="Proteomes" id="UP000054630"/>
    </source>
</evidence>
<dbReference type="EMBL" id="JYDL01000093">
    <property type="protein sequence ID" value="KRX17139.1"/>
    <property type="molecule type" value="Genomic_DNA"/>
</dbReference>
<evidence type="ECO:0000313" key="1">
    <source>
        <dbReference type="EMBL" id="KRX17139.1"/>
    </source>
</evidence>
<feature type="non-terminal residue" evidence="1">
    <location>
        <position position="196"/>
    </location>
</feature>
<feature type="non-terminal residue" evidence="1">
    <location>
        <position position="1"/>
    </location>
</feature>
<comment type="caution">
    <text evidence="1">The sequence shown here is derived from an EMBL/GenBank/DDBJ whole genome shotgun (WGS) entry which is preliminary data.</text>
</comment>
<sequence length="196" mass="21990">LLEANEKFYSDLCNVKNIPIQTVLLFNVLRSLDHYHPQQQRKQKLPLHKGCKNLFMPTTPFADAVKIKIHLSRSMAVSLIILKKLIKVEMVDGTGALGELAVAVCAFRLITVCCCSSSVLFHKAILIVIFVGHGTQGSKTYHGNQIVNSGAAHLCDKTENYTDLGVTNSATLIRGIYIIYRVERERRFRFLTPLSF</sequence>
<dbReference type="OrthoDB" id="5920228at2759"/>
<dbReference type="AlphaFoldDB" id="A0A0V0RRM4"/>
<name>A0A0V0RRM4_9BILA</name>
<proteinExistence type="predicted"/>
<protein>
    <submittedName>
        <fullName evidence="1">Uncharacterized protein</fullName>
    </submittedName>
</protein>
<accession>A0A0V0RRM4</accession>
<reference evidence="1 2" key="1">
    <citation type="submission" date="2015-01" db="EMBL/GenBank/DDBJ databases">
        <title>Evolution of Trichinella species and genotypes.</title>
        <authorList>
            <person name="Korhonen P.K."/>
            <person name="Edoardo P."/>
            <person name="Giuseppe L.R."/>
            <person name="Gasser R.B."/>
        </authorList>
    </citation>
    <scope>NUCLEOTIDE SEQUENCE [LARGE SCALE GENOMIC DNA]</scope>
    <source>
        <strain evidence="1">ISS37</strain>
    </source>
</reference>